<comment type="similarity">
    <text evidence="2">Belongs to the epsin family.</text>
</comment>
<dbReference type="InterPro" id="IPR003903">
    <property type="entry name" value="UIM_dom"/>
</dbReference>
<feature type="region of interest" description="Disordered" evidence="8">
    <location>
        <begin position="794"/>
        <end position="819"/>
    </location>
</feature>
<evidence type="ECO:0000256" key="6">
    <source>
        <dbReference type="ARBA" id="ARBA00022737"/>
    </source>
</evidence>
<feature type="compositionally biased region" description="Low complexity" evidence="8">
    <location>
        <begin position="407"/>
        <end position="418"/>
    </location>
</feature>
<dbReference type="InterPro" id="IPR049152">
    <property type="entry name" value="EFR3-like_ARM"/>
</dbReference>
<evidence type="ECO:0000256" key="8">
    <source>
        <dbReference type="SAM" id="MobiDB-lite"/>
    </source>
</evidence>
<keyword evidence="5" id="KW-0597">Phosphoprotein</keyword>
<evidence type="ECO:0000256" key="4">
    <source>
        <dbReference type="ARBA" id="ARBA00022490"/>
    </source>
</evidence>
<dbReference type="InterPro" id="IPR051851">
    <property type="entry name" value="EFR3_Homologs"/>
</dbReference>
<dbReference type="PROSITE" id="PS50330">
    <property type="entry name" value="UIM"/>
    <property type="match status" value="2"/>
</dbReference>
<dbReference type="GO" id="GO:0008289">
    <property type="term" value="F:lipid binding"/>
    <property type="evidence" value="ECO:0007669"/>
    <property type="project" value="UniProtKB-KW"/>
</dbReference>
<dbReference type="Pfam" id="PF01417">
    <property type="entry name" value="ENTH"/>
    <property type="match status" value="1"/>
</dbReference>
<dbReference type="InterPro" id="IPR016024">
    <property type="entry name" value="ARM-type_fold"/>
</dbReference>
<dbReference type="Gene3D" id="1.25.40.90">
    <property type="match status" value="1"/>
</dbReference>
<keyword evidence="7" id="KW-0446">Lipid-binding</keyword>
<evidence type="ECO:0000256" key="5">
    <source>
        <dbReference type="ARBA" id="ARBA00022553"/>
    </source>
</evidence>
<evidence type="ECO:0000256" key="1">
    <source>
        <dbReference type="ARBA" id="ARBA00004496"/>
    </source>
</evidence>
<dbReference type="Proteomes" id="UP000243006">
    <property type="component" value="Unassembled WGS sequence"/>
</dbReference>
<name>A0A1Y3EP97_9BILA</name>
<comment type="similarity">
    <text evidence="3">Belongs to the EFR3 family.</text>
</comment>
<evidence type="ECO:0000259" key="9">
    <source>
        <dbReference type="PROSITE" id="PS50942"/>
    </source>
</evidence>
<reference evidence="10 11" key="1">
    <citation type="submission" date="2015-04" db="EMBL/GenBank/DDBJ databases">
        <title>Draft genome of the roundworm Trichinella nativa.</title>
        <authorList>
            <person name="Mitreva M."/>
        </authorList>
    </citation>
    <scope>NUCLEOTIDE SEQUENCE [LARGE SCALE GENOMIC DNA]</scope>
    <source>
        <strain evidence="10 11">ISS45</strain>
    </source>
</reference>
<sequence>MIGSLPSLRRHVKNVACNYSDAQVKVREATSNDPWGPSSSLMSEIADMTFNAMAFSEIMQMIWKRLNDHGKNWRHVYKSLVLLDYLIKLGSEKVAQQCRENIYAIQTLKDFQYVEDNKDQGINVREKAKQLTHASRHLDSGLRGDSHLEECRPSSLGEEELQLRIALAISKEEAQKEENARRDDDARFQLALKQSQADANRDCHTSNQQQQQQQSVSSIVGSVFTDLIKIVAIQQHVFTFIHLHASQLDDLLIWQQGSSTDMWSTADTPSKKDPWQASSSSDAWRQAQVVPGKAASDPWGANQPVKSDPLVDLITPAVSDPWSKSADVGSIAQNDPWAPLDQGVSQPTISGGLMNNNSSRLIDVAQHSVNKTNSDFFESILQPTPAAGASAMPNGNTSTGNNVLGVNTSGTNNDSSNSKRTLRTPESFLGENSSLVNLDNLIGPAKPQVPGMPPSATSNPFLSGASNNPFMAQQRPVPTLNDMRSASSMANPVTAQGQSGSWALPQPICCLPLALKHKGGIDTYRRRPHLARPSVQQYRTIEAAAAAAADGQFLTFLLMNMLLFFEFIKFCSIQTAMVRVNYYFCGCCATCQPRYRRLVDSIYPSTAENGLVKSNMQKLTFYAISHPEKLDRIGGYLAHCLGRDIYRQRIGYVKVAVEAMSQLLFACHGSPSLNLYVESYLKMVHRLLETQLPALELLATESFVSFCNIEEDAPSYYRRYDFFISKFSALCHSNAADLKCRRQLRSAGIRGLRGVVRKTASDDLQANIWDRQHMDKIVPSLLYNMHDVDMVDDPGKKAPDLLTNEGTSGGGNEPASQEDLEETPCYLADSCLRELMGKASFGNIKYVIQPTLNHFDYHEMWTPPSFAVNCFEALMYSVQAQYSYLVIQAVIGHLDKHSNDAAEVRTGIATVLSRIVVIAANASIGPSLLEIFNSMLRHLRQSVDFQSHHPTRRTAKSEEELVEPAPGDKERAYQDLLINTMGSFANNLPDYQKVEIMVFIISKVPLETSDRLADTFLQHVLTRTLLQVATKYKTGHLATVLTSTFLEPLLKLALVDDSGVRLLVQRILHTLLDRHGNLETLHQFAGVVPLAALKKAQFNVEKCTRGDATFVQRCGRSLISMLYKAALMKHNTAQNFDAIFFTMVLLFLEVGCEMVVVDLFRLVLAWQDLLMTVDVGHQDDDDDANDVLCNDHCFEGQKVTQFEYMISKYVFLVSELMAMPALSQHAERFLVQCEQRKLFEQTDDKIPLSVEENGTVSVDADSADLVPHVDVEHGSLVEKQTLLDALKLRDYDTTRLNRAFSFNFINAQSSVFGSDSMDGRSMSMESDSGESSDSVKLRRLSRKLEPVLVHNGVPFPPTVDGLRQVLNQPTEYWLKQEEERCKQTIEMFQKLPFNELVEMQQRNSSNLNRTVERLLANVDQPDESKRTSTPKTARSKFPELFTLDNCCGECKISTLLLHRYVIALYTLCA</sequence>
<keyword evidence="6" id="KW-0677">Repeat</keyword>
<keyword evidence="4" id="KW-0963">Cytoplasm</keyword>
<feature type="region of interest" description="Disordered" evidence="8">
    <location>
        <begin position="264"/>
        <end position="307"/>
    </location>
</feature>
<comment type="caution">
    <text evidence="10">The sequence shown here is derived from an EMBL/GenBank/DDBJ whole genome shotgun (WGS) entry which is preliminary data.</text>
</comment>
<feature type="region of interest" description="Disordered" evidence="8">
    <location>
        <begin position="133"/>
        <end position="154"/>
    </location>
</feature>
<dbReference type="GO" id="GO:0005886">
    <property type="term" value="C:plasma membrane"/>
    <property type="evidence" value="ECO:0007669"/>
    <property type="project" value="TreeGrafter"/>
</dbReference>
<evidence type="ECO:0000256" key="3">
    <source>
        <dbReference type="ARBA" id="ARBA00010216"/>
    </source>
</evidence>
<dbReference type="InterPro" id="IPR013809">
    <property type="entry name" value="ENTH"/>
</dbReference>
<dbReference type="PANTHER" id="PTHR12444">
    <property type="entry name" value="PROTEIN EFR3 HOMOLOG CMP44E"/>
    <property type="match status" value="1"/>
</dbReference>
<dbReference type="Pfam" id="PF21052">
    <property type="entry name" value="EFR3_ARM"/>
    <property type="match status" value="1"/>
</dbReference>
<accession>A0A1Y3EP97</accession>
<dbReference type="GO" id="GO:0005737">
    <property type="term" value="C:cytoplasm"/>
    <property type="evidence" value="ECO:0007669"/>
    <property type="project" value="UniProtKB-SubCell"/>
</dbReference>
<dbReference type="CDD" id="cd16990">
    <property type="entry name" value="ENTH_Epsin"/>
    <property type="match status" value="1"/>
</dbReference>
<feature type="compositionally biased region" description="Polar residues" evidence="8">
    <location>
        <begin position="393"/>
        <end position="406"/>
    </location>
</feature>
<evidence type="ECO:0000256" key="7">
    <source>
        <dbReference type="ARBA" id="ARBA00023121"/>
    </source>
</evidence>
<dbReference type="PANTHER" id="PTHR12444:SF8">
    <property type="entry name" value="PROTEIN EFR3 HOMOLOG CMP44E"/>
    <property type="match status" value="1"/>
</dbReference>
<feature type="region of interest" description="Disordered" evidence="8">
    <location>
        <begin position="387"/>
        <end position="430"/>
    </location>
</feature>
<dbReference type="GO" id="GO:0072659">
    <property type="term" value="P:protein localization to plasma membrane"/>
    <property type="evidence" value="ECO:0007669"/>
    <property type="project" value="TreeGrafter"/>
</dbReference>
<feature type="region of interest" description="Disordered" evidence="8">
    <location>
        <begin position="1315"/>
        <end position="1335"/>
    </location>
</feature>
<comment type="subcellular location">
    <subcellularLocation>
        <location evidence="1">Cytoplasm</location>
    </subcellularLocation>
</comment>
<dbReference type="SUPFAM" id="SSF48464">
    <property type="entry name" value="ENTH/VHS domain"/>
    <property type="match status" value="1"/>
</dbReference>
<dbReference type="SMART" id="SM00273">
    <property type="entry name" value="ENTH"/>
    <property type="match status" value="1"/>
</dbReference>
<protein>
    <submittedName>
        <fullName evidence="10">ENTH domain protein</fullName>
    </submittedName>
</protein>
<dbReference type="EMBL" id="LVZM01008977">
    <property type="protein sequence ID" value="OUC45587.1"/>
    <property type="molecule type" value="Genomic_DNA"/>
</dbReference>
<gene>
    <name evidence="10" type="ORF">D917_01826</name>
</gene>
<dbReference type="FunFam" id="1.25.40.90:FF:000002">
    <property type="entry name" value="epsin-2 isoform X1"/>
    <property type="match status" value="1"/>
</dbReference>
<evidence type="ECO:0000313" key="10">
    <source>
        <dbReference type="EMBL" id="OUC45587.1"/>
    </source>
</evidence>
<feature type="compositionally biased region" description="Low complexity" evidence="8">
    <location>
        <begin position="1315"/>
        <end position="1334"/>
    </location>
</feature>
<feature type="compositionally biased region" description="Basic and acidic residues" evidence="8">
    <location>
        <begin position="136"/>
        <end position="152"/>
    </location>
</feature>
<evidence type="ECO:0000256" key="2">
    <source>
        <dbReference type="ARBA" id="ARBA00010130"/>
    </source>
</evidence>
<proteinExistence type="inferred from homology"/>
<dbReference type="InterPro" id="IPR008942">
    <property type="entry name" value="ENTH_VHS"/>
</dbReference>
<dbReference type="SMART" id="SM00726">
    <property type="entry name" value="UIM"/>
    <property type="match status" value="2"/>
</dbReference>
<dbReference type="PROSITE" id="PS50942">
    <property type="entry name" value="ENTH"/>
    <property type="match status" value="1"/>
</dbReference>
<organism evidence="10 11">
    <name type="scientific">Trichinella nativa</name>
    <dbReference type="NCBI Taxonomy" id="6335"/>
    <lineage>
        <taxon>Eukaryota</taxon>
        <taxon>Metazoa</taxon>
        <taxon>Ecdysozoa</taxon>
        <taxon>Nematoda</taxon>
        <taxon>Enoplea</taxon>
        <taxon>Dorylaimia</taxon>
        <taxon>Trichinellida</taxon>
        <taxon>Trichinellidae</taxon>
        <taxon>Trichinella</taxon>
    </lineage>
</organism>
<dbReference type="SUPFAM" id="SSF48371">
    <property type="entry name" value="ARM repeat"/>
    <property type="match status" value="1"/>
</dbReference>
<feature type="domain" description="ENTH" evidence="9">
    <location>
        <begin position="14"/>
        <end position="145"/>
    </location>
</feature>
<evidence type="ECO:0000313" key="11">
    <source>
        <dbReference type="Proteomes" id="UP000243006"/>
    </source>
</evidence>